<evidence type="ECO:0000313" key="3">
    <source>
        <dbReference type="Proteomes" id="UP001329825"/>
    </source>
</evidence>
<proteinExistence type="predicted"/>
<feature type="compositionally biased region" description="Polar residues" evidence="1">
    <location>
        <begin position="459"/>
        <end position="472"/>
    </location>
</feature>
<protein>
    <submittedName>
        <fullName evidence="2">Uncharacterized protein</fullName>
    </submittedName>
</protein>
<feature type="compositionally biased region" description="Basic and acidic residues" evidence="1">
    <location>
        <begin position="1068"/>
        <end position="1090"/>
    </location>
</feature>
<feature type="region of interest" description="Disordered" evidence="1">
    <location>
        <begin position="407"/>
        <end position="501"/>
    </location>
</feature>
<keyword evidence="3" id="KW-1185">Reference proteome</keyword>
<feature type="compositionally biased region" description="Polar residues" evidence="1">
    <location>
        <begin position="900"/>
        <end position="914"/>
    </location>
</feature>
<name>A0ABZ1D3D4_9TREE</name>
<feature type="region of interest" description="Disordered" evidence="1">
    <location>
        <begin position="271"/>
        <end position="311"/>
    </location>
</feature>
<feature type="compositionally biased region" description="Low complexity" evidence="1">
    <location>
        <begin position="477"/>
        <end position="501"/>
    </location>
</feature>
<feature type="compositionally biased region" description="Polar residues" evidence="1">
    <location>
        <begin position="978"/>
        <end position="989"/>
    </location>
</feature>
<feature type="compositionally biased region" description="Low complexity" evidence="1">
    <location>
        <begin position="72"/>
        <end position="88"/>
    </location>
</feature>
<evidence type="ECO:0000313" key="2">
    <source>
        <dbReference type="EMBL" id="WRT68544.1"/>
    </source>
</evidence>
<dbReference type="EMBL" id="CP141887">
    <property type="protein sequence ID" value="WRT68544.1"/>
    <property type="molecule type" value="Genomic_DNA"/>
</dbReference>
<feature type="compositionally biased region" description="Basic and acidic residues" evidence="1">
    <location>
        <begin position="755"/>
        <end position="764"/>
    </location>
</feature>
<sequence>MSRTGISINDLVNSQNQSPVNTFPSFIRANNQSFSQAYNPRNQPIRTTAPVRPIVEFKLSEVRNQPDDGRRITSINNSINEPSSSPDPLNCVSPSPPLPLPPETSRQKKTPTLEAGLVNSHTPSTRLKLSKRTLPPEPVEPKPLLSPIFSLNSDLLISPRSHPLRRPESVISPLSLDPPLLPRIPSPASSVHQPQSLLQNLSFETESDLSPLPPEYRTPSAQRTPNLADRPSAPHPVETPVYIVPCSDPAPFQAKVPVNIASPLRLSITPPETPAQLSDPTVSISQVPVKNPNESPIDTLNSPLDPRSSNSTQFISPLEIPNLIQSSPLPHSKQVTLAPVSDESKQFHPRFWTIDKSKLAQSLLDSSSLSPLTSDYSEPARLKLYPPTADTAPPSHQSAPVNGIRVKPTSFLTSKPNKKTLLAKQKASAKPTKLHTVPPPKPTSANPITKQLIVRRTSNRLSLKGSASTSSKQLDDSVVSSSEPVISPSIPTLTTTSDSPSPVFVLRATTMSSLSMKKSSRRSSRRVYSPREGDLTPISAPTPKDSEKYTPPLPLTPKDSANLTPPYAQTPEDNPESLPSAPATPKDDEHAFSDSSLTPPPGSQDAALAKHSQRKIAKSKVFNTKTLGVTGKNKGKEQEQGIPVQQVEEPFVPKKRGRPPRQGLPKSITTDLEQQTPTPTTERSTSPQKLTLKFNAPKAEAASDKPKITSNDEAIKAELASTSPVKQPNKKQAKKRKSESIESGSAEATGADLRGNQKENDKKPKISLKISKPKASRSHSPVPSKTDNKDNAAVPILAEDVKGSKKKEGDINTKTSENMGKKEVSDVSIPKKKGKGKRVQSDYSSTDSEEEEERIKKSKKKAHRVVHDEDEDEDLPKKKAGKTPKAAGEITKSEDPHMPKSTSISKTASNTGLTEGSKERLPSKSPDKRDSVQSSPPRAQQIKKKPRPSEPIKSALKKEVSAIGSDTPVNKSEGLARSKSTSQLVSSAEGSIKKPLPPKKPVPKPGQSGTPVPAVKASGHGIGLLGNTLALLQGTSTPKAKEGKDLKKETPKPVRRGGWTDEWVLTPEQEREFAASRPRREAERKEREEWGNDPVNLQEAKDIYRVDSMQSRTIAIPGAMGIQTGGKASAMVRALLGF</sequence>
<evidence type="ECO:0000256" key="1">
    <source>
        <dbReference type="SAM" id="MobiDB-lite"/>
    </source>
</evidence>
<feature type="region of interest" description="Disordered" evidence="1">
    <location>
        <begin position="206"/>
        <end position="236"/>
    </location>
</feature>
<feature type="compositionally biased region" description="Polar residues" evidence="1">
    <location>
        <begin position="275"/>
        <end position="311"/>
    </location>
</feature>
<gene>
    <name evidence="2" type="ORF">IL334_005521</name>
</gene>
<dbReference type="GeneID" id="87957652"/>
<dbReference type="RefSeq" id="XP_062793284.1">
    <property type="nucleotide sequence ID" value="XM_062937233.1"/>
</dbReference>
<feature type="compositionally biased region" description="Basic and acidic residues" evidence="1">
    <location>
        <begin position="799"/>
        <end position="811"/>
    </location>
</feature>
<dbReference type="Proteomes" id="UP001329825">
    <property type="component" value="Chromosome 7"/>
</dbReference>
<organism evidence="2 3">
    <name type="scientific">Kwoniella shivajii</name>
    <dbReference type="NCBI Taxonomy" id="564305"/>
    <lineage>
        <taxon>Eukaryota</taxon>
        <taxon>Fungi</taxon>
        <taxon>Dikarya</taxon>
        <taxon>Basidiomycota</taxon>
        <taxon>Agaricomycotina</taxon>
        <taxon>Tremellomycetes</taxon>
        <taxon>Tremellales</taxon>
        <taxon>Cryptococcaceae</taxon>
        <taxon>Kwoniella</taxon>
    </lineage>
</organism>
<feature type="compositionally biased region" description="Basic and acidic residues" evidence="1">
    <location>
        <begin position="1039"/>
        <end position="1052"/>
    </location>
</feature>
<accession>A0ABZ1D3D4</accession>
<feature type="region of interest" description="Disordered" evidence="1">
    <location>
        <begin position="63"/>
        <end position="145"/>
    </location>
</feature>
<feature type="compositionally biased region" description="Basic residues" evidence="1">
    <location>
        <begin position="728"/>
        <end position="737"/>
    </location>
</feature>
<feature type="compositionally biased region" description="Low complexity" evidence="1">
    <location>
        <begin position="669"/>
        <end position="688"/>
    </location>
</feature>
<feature type="region of interest" description="Disordered" evidence="1">
    <location>
        <begin position="513"/>
        <end position="1093"/>
    </location>
</feature>
<feature type="compositionally biased region" description="Basic and acidic residues" evidence="1">
    <location>
        <begin position="916"/>
        <end position="931"/>
    </location>
</feature>
<reference evidence="2 3" key="1">
    <citation type="submission" date="2024-01" db="EMBL/GenBank/DDBJ databases">
        <title>Comparative genomics of Cryptococcus and Kwoniella reveals pathogenesis evolution and contrasting modes of karyotype evolution via chromosome fusion or intercentromeric recombination.</title>
        <authorList>
            <person name="Coelho M.A."/>
            <person name="David-Palma M."/>
            <person name="Shea T."/>
            <person name="Bowers K."/>
            <person name="McGinley-Smith S."/>
            <person name="Mohammad A.W."/>
            <person name="Gnirke A."/>
            <person name="Yurkov A.M."/>
            <person name="Nowrousian M."/>
            <person name="Sun S."/>
            <person name="Cuomo C.A."/>
            <person name="Heitman J."/>
        </authorList>
    </citation>
    <scope>NUCLEOTIDE SEQUENCE [LARGE SCALE GENOMIC DNA]</scope>
    <source>
        <strain evidence="2">CBS 11374</strain>
    </source>
</reference>